<feature type="region of interest" description="Disordered" evidence="1">
    <location>
        <begin position="1"/>
        <end position="20"/>
    </location>
</feature>
<dbReference type="Proteomes" id="UP000011014">
    <property type="component" value="Unassembled WGS sequence"/>
</dbReference>
<evidence type="ECO:0000256" key="1">
    <source>
        <dbReference type="SAM" id="MobiDB-lite"/>
    </source>
</evidence>
<organism evidence="2">
    <name type="scientific">Oikopleura dioica</name>
    <name type="common">Tunicate</name>
    <dbReference type="NCBI Taxonomy" id="34765"/>
    <lineage>
        <taxon>Eukaryota</taxon>
        <taxon>Metazoa</taxon>
        <taxon>Chordata</taxon>
        <taxon>Tunicata</taxon>
        <taxon>Appendicularia</taxon>
        <taxon>Copelata</taxon>
        <taxon>Oikopleuridae</taxon>
        <taxon>Oikopleura</taxon>
    </lineage>
</organism>
<evidence type="ECO:0000313" key="2">
    <source>
        <dbReference type="EMBL" id="CBY32020.1"/>
    </source>
</evidence>
<protein>
    <submittedName>
        <fullName evidence="2">Uncharacterized protein</fullName>
    </submittedName>
</protein>
<sequence>MSRGKESLQESSDDEVFEAVSPLPNKIEKAGMRKDCLKKSTKNIIEFKTLLLQQITSSSARKPRLSAAERLKIQPGDSLQNLYKPQSSSSVTISSSLRKSSVKQKLASISEEKNEENQKVNKCDKLLRAPLVSLDSDL</sequence>
<dbReference type="EMBL" id="FN654328">
    <property type="protein sequence ID" value="CBY32020.1"/>
    <property type="molecule type" value="Genomic_DNA"/>
</dbReference>
<accession>E4Y8S0</accession>
<gene>
    <name evidence="2" type="ORF">GSOID_T00029249001</name>
</gene>
<reference evidence="2" key="1">
    <citation type="journal article" date="2010" name="Science">
        <title>Plasticity of animal genome architecture unmasked by rapid evolution of a pelagic tunicate.</title>
        <authorList>
            <person name="Denoeud F."/>
            <person name="Henriet S."/>
            <person name="Mungpakdee S."/>
            <person name="Aury J.M."/>
            <person name="Da Silva C."/>
            <person name="Brinkmann H."/>
            <person name="Mikhaleva J."/>
            <person name="Olsen L.C."/>
            <person name="Jubin C."/>
            <person name="Canestro C."/>
            <person name="Bouquet J.M."/>
            <person name="Danks G."/>
            <person name="Poulain J."/>
            <person name="Campsteijn C."/>
            <person name="Adamski M."/>
            <person name="Cross I."/>
            <person name="Yadetie F."/>
            <person name="Muffato M."/>
            <person name="Louis A."/>
            <person name="Butcher S."/>
            <person name="Tsagkogeorga G."/>
            <person name="Konrad A."/>
            <person name="Singh S."/>
            <person name="Jensen M.F."/>
            <person name="Cong E.H."/>
            <person name="Eikeseth-Otteraa H."/>
            <person name="Noel B."/>
            <person name="Anthouard V."/>
            <person name="Porcel B.M."/>
            <person name="Kachouri-Lafond R."/>
            <person name="Nishino A."/>
            <person name="Ugolini M."/>
            <person name="Chourrout P."/>
            <person name="Nishida H."/>
            <person name="Aasland R."/>
            <person name="Huzurbazar S."/>
            <person name="Westhof E."/>
            <person name="Delsuc F."/>
            <person name="Lehrach H."/>
            <person name="Reinhardt R."/>
            <person name="Weissenbach J."/>
            <person name="Roy S.W."/>
            <person name="Artiguenave F."/>
            <person name="Postlethwait J.H."/>
            <person name="Manak J.R."/>
            <person name="Thompson E.M."/>
            <person name="Jaillon O."/>
            <person name="Du Pasquier L."/>
            <person name="Boudinot P."/>
            <person name="Liberles D.A."/>
            <person name="Volff J.N."/>
            <person name="Philippe H."/>
            <person name="Lenhard B."/>
            <person name="Roest Crollius H."/>
            <person name="Wincker P."/>
            <person name="Chourrout D."/>
        </authorList>
    </citation>
    <scope>NUCLEOTIDE SEQUENCE [LARGE SCALE GENOMIC DNA]</scope>
</reference>
<proteinExistence type="predicted"/>
<dbReference type="AlphaFoldDB" id="E4Y8S0"/>
<name>E4Y8S0_OIKDI</name>